<name>A0A921FY02_SPOPS</name>
<evidence type="ECO:0000313" key="3">
    <source>
        <dbReference type="EMBL" id="HJF31069.1"/>
    </source>
</evidence>
<proteinExistence type="predicted"/>
<feature type="domain" description="Flagellar hook-length control protein-like C-terminal" evidence="2">
    <location>
        <begin position="325"/>
        <end position="398"/>
    </location>
</feature>
<dbReference type="InterPro" id="IPR021136">
    <property type="entry name" value="Flagellar_hook_control-like_C"/>
</dbReference>
<dbReference type="CDD" id="cd17470">
    <property type="entry name" value="T3SS_Flik_C"/>
    <property type="match status" value="1"/>
</dbReference>
<keyword evidence="3" id="KW-0282">Flagellum</keyword>
<dbReference type="AlphaFoldDB" id="A0A921FY02"/>
<dbReference type="Pfam" id="PF02120">
    <property type="entry name" value="Flg_hook"/>
    <property type="match status" value="1"/>
</dbReference>
<reference evidence="3" key="2">
    <citation type="submission" date="2021-09" db="EMBL/GenBank/DDBJ databases">
        <authorList>
            <person name="Gilroy R."/>
        </authorList>
    </citation>
    <scope>NUCLEOTIDE SEQUENCE</scope>
    <source>
        <strain evidence="3">CHK171-7178</strain>
    </source>
</reference>
<evidence type="ECO:0000313" key="4">
    <source>
        <dbReference type="Proteomes" id="UP000698173"/>
    </source>
</evidence>
<organism evidence="3 4">
    <name type="scientific">Sporosarcina psychrophila</name>
    <name type="common">Bacillus psychrophilus</name>
    <dbReference type="NCBI Taxonomy" id="1476"/>
    <lineage>
        <taxon>Bacteria</taxon>
        <taxon>Bacillati</taxon>
        <taxon>Bacillota</taxon>
        <taxon>Bacilli</taxon>
        <taxon>Bacillales</taxon>
        <taxon>Caryophanaceae</taxon>
        <taxon>Sporosarcina</taxon>
    </lineage>
</organism>
<gene>
    <name evidence="3" type="ORF">K8V56_04720</name>
</gene>
<dbReference type="InterPro" id="IPR038610">
    <property type="entry name" value="FliK-like_C_sf"/>
</dbReference>
<dbReference type="EMBL" id="DYWT01000078">
    <property type="protein sequence ID" value="HJF31069.1"/>
    <property type="molecule type" value="Genomic_DNA"/>
</dbReference>
<evidence type="ECO:0000259" key="2">
    <source>
        <dbReference type="Pfam" id="PF02120"/>
    </source>
</evidence>
<accession>A0A921FY02</accession>
<dbReference type="Gene3D" id="3.30.750.140">
    <property type="match status" value="1"/>
</dbReference>
<feature type="region of interest" description="Disordered" evidence="1">
    <location>
        <begin position="252"/>
        <end position="272"/>
    </location>
</feature>
<keyword evidence="3" id="KW-0969">Cilium</keyword>
<dbReference type="Proteomes" id="UP000698173">
    <property type="component" value="Unassembled WGS sequence"/>
</dbReference>
<sequence>MNIASLQTLAGNNLQTSTNNVQSGQPTSSSFGSVFSSIAGKVPLAVVTVKEETGGEISDESILELFNATSLDELKAAITSLKGNGTSDLDSEVDLISSLGNLEEIASLLDLDPKQLIESLLPLLQEAGLDEDELSVVANTNDFWTVLNAIDKVAPQFYKQLTDALEGKGEIPKKQAVELLTLLKTAELVAPKTDLLMKQEQQVFTLQGSLATAAKHCENLLISSNSAKSSMVQWMESKNIGRFVVQADTGRTMTDDETAEKSTESSSTIVGTKDSSQQIVSGALGSITAKGELSNVELENRNNSRNETLIKEMQNIFKRSNFGQTGGTNRLLVKLYPEHLGQVRIELLQINGVMTARILASTALGKEMLDSQLHQLRSAFLQQNLQVERIDISQTLQDTSKNEREQAFNQHFRKEGQETEEQHEQNDDEEMTFQEYMIELEA</sequence>
<protein>
    <submittedName>
        <fullName evidence="3">Flagellar hook-length control protein FliK</fullName>
    </submittedName>
</protein>
<keyword evidence="3" id="KW-0966">Cell projection</keyword>
<reference evidence="3" key="1">
    <citation type="journal article" date="2021" name="PeerJ">
        <title>Extensive microbial diversity within the chicken gut microbiome revealed by metagenomics and culture.</title>
        <authorList>
            <person name="Gilroy R."/>
            <person name="Ravi A."/>
            <person name="Getino M."/>
            <person name="Pursley I."/>
            <person name="Horton D.L."/>
            <person name="Alikhan N.F."/>
            <person name="Baker D."/>
            <person name="Gharbi K."/>
            <person name="Hall N."/>
            <person name="Watson M."/>
            <person name="Adriaenssens E.M."/>
            <person name="Foster-Nyarko E."/>
            <person name="Jarju S."/>
            <person name="Secka A."/>
            <person name="Antonio M."/>
            <person name="Oren A."/>
            <person name="Chaudhuri R.R."/>
            <person name="La Ragione R."/>
            <person name="Hildebrand F."/>
            <person name="Pallen M.J."/>
        </authorList>
    </citation>
    <scope>NUCLEOTIDE SEQUENCE</scope>
    <source>
        <strain evidence="3">CHK171-7178</strain>
    </source>
</reference>
<comment type="caution">
    <text evidence="3">The sequence shown here is derived from an EMBL/GenBank/DDBJ whole genome shotgun (WGS) entry which is preliminary data.</text>
</comment>
<evidence type="ECO:0000256" key="1">
    <source>
        <dbReference type="SAM" id="MobiDB-lite"/>
    </source>
</evidence>